<dbReference type="EMBL" id="GBRH01166450">
    <property type="protein sequence ID" value="JAE31446.1"/>
    <property type="molecule type" value="Transcribed_RNA"/>
</dbReference>
<feature type="transmembrane region" description="Helical" evidence="1">
    <location>
        <begin position="12"/>
        <end position="34"/>
    </location>
</feature>
<proteinExistence type="predicted"/>
<sequence>MAITSARVRGVIPLVLALYFSELTVFWSSGRILWTSSISQVLSSRCTLSSSDPSGHT</sequence>
<reference evidence="2" key="1">
    <citation type="submission" date="2014-09" db="EMBL/GenBank/DDBJ databases">
        <authorList>
            <person name="Magalhaes I.L.F."/>
            <person name="Oliveira U."/>
            <person name="Santos F.R."/>
            <person name="Vidigal T.H.D.A."/>
            <person name="Brescovit A.D."/>
            <person name="Santos A.J."/>
        </authorList>
    </citation>
    <scope>NUCLEOTIDE SEQUENCE</scope>
    <source>
        <tissue evidence="2">Shoot tissue taken approximately 20 cm above the soil surface</tissue>
    </source>
</reference>
<protein>
    <submittedName>
        <fullName evidence="2">Uncharacterized protein</fullName>
    </submittedName>
</protein>
<reference evidence="2" key="2">
    <citation type="journal article" date="2015" name="Data Brief">
        <title>Shoot transcriptome of the giant reed, Arundo donax.</title>
        <authorList>
            <person name="Barrero R.A."/>
            <person name="Guerrero F.D."/>
            <person name="Moolhuijzen P."/>
            <person name="Goolsby J.A."/>
            <person name="Tidwell J."/>
            <person name="Bellgard S.E."/>
            <person name="Bellgard M.I."/>
        </authorList>
    </citation>
    <scope>NUCLEOTIDE SEQUENCE</scope>
    <source>
        <tissue evidence="2">Shoot tissue taken approximately 20 cm above the soil surface</tissue>
    </source>
</reference>
<keyword evidence="1" id="KW-0812">Transmembrane</keyword>
<keyword evidence="1" id="KW-0472">Membrane</keyword>
<name>A0A0A9H9C6_ARUDO</name>
<evidence type="ECO:0000313" key="2">
    <source>
        <dbReference type="EMBL" id="JAE31446.1"/>
    </source>
</evidence>
<organism evidence="2">
    <name type="scientific">Arundo donax</name>
    <name type="common">Giant reed</name>
    <name type="synonym">Donax arundinaceus</name>
    <dbReference type="NCBI Taxonomy" id="35708"/>
    <lineage>
        <taxon>Eukaryota</taxon>
        <taxon>Viridiplantae</taxon>
        <taxon>Streptophyta</taxon>
        <taxon>Embryophyta</taxon>
        <taxon>Tracheophyta</taxon>
        <taxon>Spermatophyta</taxon>
        <taxon>Magnoliopsida</taxon>
        <taxon>Liliopsida</taxon>
        <taxon>Poales</taxon>
        <taxon>Poaceae</taxon>
        <taxon>PACMAD clade</taxon>
        <taxon>Arundinoideae</taxon>
        <taxon>Arundineae</taxon>
        <taxon>Arundo</taxon>
    </lineage>
</organism>
<evidence type="ECO:0000256" key="1">
    <source>
        <dbReference type="SAM" id="Phobius"/>
    </source>
</evidence>
<dbReference type="AlphaFoldDB" id="A0A0A9H9C6"/>
<accession>A0A0A9H9C6</accession>
<keyword evidence="1" id="KW-1133">Transmembrane helix</keyword>